<evidence type="ECO:0000256" key="2">
    <source>
        <dbReference type="RuleBase" id="RU366037"/>
    </source>
</evidence>
<dbReference type="Gene3D" id="1.25.10.10">
    <property type="entry name" value="Leucine-rich Repeat Variant"/>
    <property type="match status" value="1"/>
</dbReference>
<keyword evidence="5" id="KW-1185">Reference proteome</keyword>
<keyword evidence="2" id="KW-0813">Transport</keyword>
<comment type="caution">
    <text evidence="4">The sequence shown here is derived from an EMBL/GenBank/DDBJ whole genome shotgun (WGS) entry which is preliminary data.</text>
</comment>
<evidence type="ECO:0000259" key="3">
    <source>
        <dbReference type="Pfam" id="PF19282"/>
    </source>
</evidence>
<dbReference type="Proteomes" id="UP001165063">
    <property type="component" value="Unassembled WGS sequence"/>
</dbReference>
<dbReference type="InterPro" id="IPR045546">
    <property type="entry name" value="Exportin-T_C"/>
</dbReference>
<protein>
    <recommendedName>
        <fullName evidence="2">Exportin-T</fullName>
    </recommendedName>
    <alternativeName>
        <fullName evidence="2">Exportin(tRNA)</fullName>
    </alternativeName>
    <alternativeName>
        <fullName evidence="2">tRNA exportin</fullName>
    </alternativeName>
</protein>
<organism evidence="4 5">
    <name type="scientific">Ambrosiozyma monospora</name>
    <name type="common">Yeast</name>
    <name type="synonym">Endomycopsis monosporus</name>
    <dbReference type="NCBI Taxonomy" id="43982"/>
    <lineage>
        <taxon>Eukaryota</taxon>
        <taxon>Fungi</taxon>
        <taxon>Dikarya</taxon>
        <taxon>Ascomycota</taxon>
        <taxon>Saccharomycotina</taxon>
        <taxon>Pichiomycetes</taxon>
        <taxon>Pichiales</taxon>
        <taxon>Pichiaceae</taxon>
        <taxon>Ambrosiozyma</taxon>
    </lineage>
</organism>
<dbReference type="GO" id="GO:0005643">
    <property type="term" value="C:nuclear pore"/>
    <property type="evidence" value="ECO:0007669"/>
    <property type="project" value="TreeGrafter"/>
</dbReference>
<dbReference type="GO" id="GO:0016363">
    <property type="term" value="C:nuclear matrix"/>
    <property type="evidence" value="ECO:0007669"/>
    <property type="project" value="TreeGrafter"/>
</dbReference>
<dbReference type="OrthoDB" id="26399at2759"/>
<dbReference type="InterPro" id="IPR016024">
    <property type="entry name" value="ARM-type_fold"/>
</dbReference>
<proteinExistence type="inferred from homology"/>
<accession>A0A9W6Z5H9</accession>
<dbReference type="SUPFAM" id="SSF48371">
    <property type="entry name" value="ARM repeat"/>
    <property type="match status" value="1"/>
</dbReference>
<evidence type="ECO:0000313" key="5">
    <source>
        <dbReference type="Proteomes" id="UP001165063"/>
    </source>
</evidence>
<dbReference type="GO" id="GO:0031267">
    <property type="term" value="F:small GTPase binding"/>
    <property type="evidence" value="ECO:0007669"/>
    <property type="project" value="InterPro"/>
</dbReference>
<dbReference type="InterPro" id="IPR011989">
    <property type="entry name" value="ARM-like"/>
</dbReference>
<dbReference type="PANTHER" id="PTHR15952:SF11">
    <property type="entry name" value="EXPORTIN-T"/>
    <property type="match status" value="1"/>
</dbReference>
<keyword evidence="2" id="KW-0539">Nucleus</keyword>
<comment type="subcellular location">
    <subcellularLocation>
        <location evidence="2">Nucleus</location>
    </subcellularLocation>
    <subcellularLocation>
        <location evidence="2">Cytoplasm</location>
    </subcellularLocation>
    <text evidence="2">Shuttles between the nucleus and the cytoplasm.</text>
</comment>
<gene>
    <name evidence="4" type="ORF">Amon01_000830700</name>
</gene>
<dbReference type="GO" id="GO:0000049">
    <property type="term" value="F:tRNA binding"/>
    <property type="evidence" value="ECO:0007669"/>
    <property type="project" value="UniProtKB-UniRule"/>
</dbReference>
<name>A0A9W6Z5H9_AMBMO</name>
<dbReference type="EMBL" id="BSXU01007112">
    <property type="protein sequence ID" value="GMG56240.1"/>
    <property type="molecule type" value="Genomic_DNA"/>
</dbReference>
<comment type="function">
    <text evidence="2">tRNA nucleus export receptor which facilitates tRNA translocation across the nuclear pore complex.</text>
</comment>
<evidence type="ECO:0000313" key="4">
    <source>
        <dbReference type="EMBL" id="GMG56240.1"/>
    </source>
</evidence>
<keyword evidence="2" id="KW-0820">tRNA-binding</keyword>
<dbReference type="GO" id="GO:0005737">
    <property type="term" value="C:cytoplasm"/>
    <property type="evidence" value="ECO:0007669"/>
    <property type="project" value="UniProtKB-SubCell"/>
</dbReference>
<sequence>MILKMKYDESDDGDDEDTIEQFSEVRGKLASFQDSIMVLNETLALEVMIDCINDFLFSPNAAASGWRTIELGLYQLNHYSEVLRNNVMNLPKTMINNSRPYFVFNEMLCKVIDSSTSILISHPLIQLLFFELVLKHYKFFNNSHIQVEGVNKDEILLKVLKIFVSNFGVFSDNEKVKDRSWYLFYRFIKLTKPNVDDFITKELINSLLPLLTFNFANINVKSQQLTNEIDLKDVEDDSGFEQQLYLFESIGLLITLVKNPQEKIDMFESALQPLFSNLESCIGQISSGLNITTVIQVHHSLSSIGTILKGFEGLPPQEFGPKIVSVLQQVSQVVLITLESFIDFNIVREASQFCIVRLFILLVKLPNQDQQNITGDVLSKFIATIMNNFDKLKMSELVDLLNFVSQICHNGYNSQSIYIMLNTLLTPLIGKVIDRTERESASATDDFQRRDVLDLQQRP</sequence>
<evidence type="ECO:0000256" key="1">
    <source>
        <dbReference type="ARBA" id="ARBA00009466"/>
    </source>
</evidence>
<comment type="similarity">
    <text evidence="1 2">Belongs to the exportin family.</text>
</comment>
<dbReference type="InterPro" id="IPR040017">
    <property type="entry name" value="XPOT"/>
</dbReference>
<feature type="domain" description="Exportin-T C-terminal" evidence="3">
    <location>
        <begin position="1"/>
        <end position="446"/>
    </location>
</feature>
<dbReference type="Pfam" id="PF19282">
    <property type="entry name" value="Exportin-T"/>
    <property type="match status" value="1"/>
</dbReference>
<keyword evidence="2" id="KW-0694">RNA-binding</keyword>
<keyword evidence="2" id="KW-0963">Cytoplasm</keyword>
<dbReference type="AlphaFoldDB" id="A0A9W6Z5H9"/>
<dbReference type="PANTHER" id="PTHR15952">
    <property type="entry name" value="EXPORTIN-T/LOS1"/>
    <property type="match status" value="1"/>
</dbReference>
<dbReference type="GO" id="GO:0071528">
    <property type="term" value="P:tRNA re-export from nucleus"/>
    <property type="evidence" value="ECO:0007669"/>
    <property type="project" value="UniProtKB-UniRule"/>
</dbReference>
<reference evidence="4" key="1">
    <citation type="submission" date="2023-04" db="EMBL/GenBank/DDBJ databases">
        <title>Ambrosiozyma monospora NBRC 1965.</title>
        <authorList>
            <person name="Ichikawa N."/>
            <person name="Sato H."/>
            <person name="Tonouchi N."/>
        </authorList>
    </citation>
    <scope>NUCLEOTIDE SEQUENCE</scope>
    <source>
        <strain evidence="4">NBRC 1965</strain>
    </source>
</reference>